<name>A0A518JPA8_9BACT</name>
<dbReference type="CDD" id="cd16343">
    <property type="entry name" value="LMWPTP"/>
    <property type="match status" value="1"/>
</dbReference>
<dbReference type="Proteomes" id="UP000315082">
    <property type="component" value="Chromosome"/>
</dbReference>
<dbReference type="PANTHER" id="PTHR47439">
    <property type="entry name" value="LOW MOLECULAR WEIGHT PHOSPHOTYROSINE PROTEIN PHOSPHATASE-RELATED"/>
    <property type="match status" value="1"/>
</dbReference>
<dbReference type="SMART" id="SM00226">
    <property type="entry name" value="LMWPc"/>
    <property type="match status" value="1"/>
</dbReference>
<protein>
    <submittedName>
        <fullName evidence="6">Low molecular weight protein-tyrosine-phosphatase YfkJ</fullName>
        <ecNumber evidence="6">3.1.3.48</ecNumber>
    </submittedName>
</protein>
<dbReference type="Gene3D" id="3.40.50.2300">
    <property type="match status" value="1"/>
</dbReference>
<feature type="active site" evidence="4">
    <location>
        <position position="19"/>
    </location>
</feature>
<dbReference type="GO" id="GO:0004725">
    <property type="term" value="F:protein tyrosine phosphatase activity"/>
    <property type="evidence" value="ECO:0007669"/>
    <property type="project" value="UniProtKB-EC"/>
</dbReference>
<dbReference type="InterPro" id="IPR036196">
    <property type="entry name" value="Ptyr_pPase_sf"/>
</dbReference>
<dbReference type="PRINTS" id="PR00719">
    <property type="entry name" value="LMWPTPASE"/>
</dbReference>
<keyword evidence="7" id="KW-1185">Reference proteome</keyword>
<dbReference type="InterPro" id="IPR023485">
    <property type="entry name" value="Ptyr_pPase"/>
</dbReference>
<organism evidence="6 7">
    <name type="scientific">Rosistilla carotiformis</name>
    <dbReference type="NCBI Taxonomy" id="2528017"/>
    <lineage>
        <taxon>Bacteria</taxon>
        <taxon>Pseudomonadati</taxon>
        <taxon>Planctomycetota</taxon>
        <taxon>Planctomycetia</taxon>
        <taxon>Pirellulales</taxon>
        <taxon>Pirellulaceae</taxon>
        <taxon>Rosistilla</taxon>
    </lineage>
</organism>
<dbReference type="InterPro" id="IPR017867">
    <property type="entry name" value="Tyr_phospatase_low_mol_wt"/>
</dbReference>
<dbReference type="EC" id="3.1.3.48" evidence="6"/>
<dbReference type="OrthoDB" id="9784339at2"/>
<keyword evidence="2 6" id="KW-0378">Hydrolase</keyword>
<dbReference type="PANTHER" id="PTHR47439:SF1">
    <property type="entry name" value="ACID PHOSPHATASE"/>
    <property type="match status" value="1"/>
</dbReference>
<dbReference type="KEGG" id="rcf:Poly24_10720"/>
<dbReference type="AlphaFoldDB" id="A0A518JPA8"/>
<keyword evidence="3" id="KW-0904">Protein phosphatase</keyword>
<feature type="active site" evidence="4">
    <location>
        <position position="25"/>
    </location>
</feature>
<evidence type="ECO:0000256" key="3">
    <source>
        <dbReference type="ARBA" id="ARBA00022912"/>
    </source>
</evidence>
<proteinExistence type="inferred from homology"/>
<gene>
    <name evidence="6" type="primary">yfkJ</name>
    <name evidence="6" type="ORF">Poly24_10720</name>
</gene>
<evidence type="ECO:0000256" key="4">
    <source>
        <dbReference type="PIRSR" id="PIRSR617867-1"/>
    </source>
</evidence>
<evidence type="ECO:0000259" key="5">
    <source>
        <dbReference type="SMART" id="SM00226"/>
    </source>
</evidence>
<dbReference type="InterPro" id="IPR052995">
    <property type="entry name" value="LMW-PTP"/>
</dbReference>
<comment type="similarity">
    <text evidence="1">Belongs to the low molecular weight phosphotyrosine protein phosphatase family.</text>
</comment>
<reference evidence="6 7" key="1">
    <citation type="submission" date="2019-02" db="EMBL/GenBank/DDBJ databases">
        <title>Deep-cultivation of Planctomycetes and their phenomic and genomic characterization uncovers novel biology.</title>
        <authorList>
            <person name="Wiegand S."/>
            <person name="Jogler M."/>
            <person name="Boedeker C."/>
            <person name="Pinto D."/>
            <person name="Vollmers J."/>
            <person name="Rivas-Marin E."/>
            <person name="Kohn T."/>
            <person name="Peeters S.H."/>
            <person name="Heuer A."/>
            <person name="Rast P."/>
            <person name="Oberbeckmann S."/>
            <person name="Bunk B."/>
            <person name="Jeske O."/>
            <person name="Meyerdierks A."/>
            <person name="Storesund J.E."/>
            <person name="Kallscheuer N."/>
            <person name="Luecker S."/>
            <person name="Lage O.M."/>
            <person name="Pohl T."/>
            <person name="Merkel B.J."/>
            <person name="Hornburger P."/>
            <person name="Mueller R.-W."/>
            <person name="Bruemmer F."/>
            <person name="Labrenz M."/>
            <person name="Spormann A.M."/>
            <person name="Op den Camp H."/>
            <person name="Overmann J."/>
            <person name="Amann R."/>
            <person name="Jetten M.S.M."/>
            <person name="Mascher T."/>
            <person name="Medema M.H."/>
            <person name="Devos D.P."/>
            <person name="Kaster A.-K."/>
            <person name="Ovreas L."/>
            <person name="Rohde M."/>
            <person name="Galperin M.Y."/>
            <person name="Jogler C."/>
        </authorList>
    </citation>
    <scope>NUCLEOTIDE SEQUENCE [LARGE SCALE GENOMIC DNA]</scope>
    <source>
        <strain evidence="6 7">Poly24</strain>
    </source>
</reference>
<evidence type="ECO:0000313" key="6">
    <source>
        <dbReference type="EMBL" id="QDV67377.1"/>
    </source>
</evidence>
<evidence type="ECO:0000256" key="1">
    <source>
        <dbReference type="ARBA" id="ARBA00011063"/>
    </source>
</evidence>
<sequence length="166" mass="17980">MRGLNGAIVLKPCSILFVCMGNICRSPAAEGVMRRLVEAEGLEDRITIDSAGTIGFHTGKAADRRMRAAAQQRGLELTSRARKVTADDLKDFDRVIAMDAENARDLIALHGGSDARIEMLSSYLDDAWPGDVPDPYYGGEEGFEFVLNMLEAACPKILASLTTESS</sequence>
<evidence type="ECO:0000256" key="2">
    <source>
        <dbReference type="ARBA" id="ARBA00022801"/>
    </source>
</evidence>
<dbReference type="Pfam" id="PF01451">
    <property type="entry name" value="LMWPc"/>
    <property type="match status" value="1"/>
</dbReference>
<evidence type="ECO:0000313" key="7">
    <source>
        <dbReference type="Proteomes" id="UP000315082"/>
    </source>
</evidence>
<accession>A0A518JPA8</accession>
<feature type="active site" description="Proton donor" evidence="4">
    <location>
        <position position="134"/>
    </location>
</feature>
<dbReference type="SUPFAM" id="SSF52788">
    <property type="entry name" value="Phosphotyrosine protein phosphatases I"/>
    <property type="match status" value="1"/>
</dbReference>
<feature type="domain" description="Phosphotyrosine protein phosphatase I" evidence="5">
    <location>
        <begin position="13"/>
        <end position="160"/>
    </location>
</feature>
<dbReference type="EMBL" id="CP036348">
    <property type="protein sequence ID" value="QDV67377.1"/>
    <property type="molecule type" value="Genomic_DNA"/>
</dbReference>
<dbReference type="FunFam" id="3.40.50.2300:FF:000113">
    <property type="entry name" value="Low molecular weight protein-tyrosine-phosphatase"/>
    <property type="match status" value="1"/>
</dbReference>